<evidence type="ECO:0000313" key="1">
    <source>
        <dbReference type="EMBL" id="PIO59244.1"/>
    </source>
</evidence>
<dbReference type="Proteomes" id="UP000230423">
    <property type="component" value="Unassembled WGS sequence"/>
</dbReference>
<organism evidence="1 2">
    <name type="scientific">Teladorsagia circumcincta</name>
    <name type="common">Brown stomach worm</name>
    <name type="synonym">Ostertagia circumcincta</name>
    <dbReference type="NCBI Taxonomy" id="45464"/>
    <lineage>
        <taxon>Eukaryota</taxon>
        <taxon>Metazoa</taxon>
        <taxon>Ecdysozoa</taxon>
        <taxon>Nematoda</taxon>
        <taxon>Chromadorea</taxon>
        <taxon>Rhabditida</taxon>
        <taxon>Rhabditina</taxon>
        <taxon>Rhabditomorpha</taxon>
        <taxon>Strongyloidea</taxon>
        <taxon>Trichostrongylidae</taxon>
        <taxon>Teladorsagia</taxon>
    </lineage>
</organism>
<name>A0A2G9TMM0_TELCI</name>
<accession>A0A2G9TMM0</accession>
<reference evidence="1 2" key="1">
    <citation type="submission" date="2015-09" db="EMBL/GenBank/DDBJ databases">
        <title>Draft genome of the parasitic nematode Teladorsagia circumcincta isolate WARC Sus (inbred).</title>
        <authorList>
            <person name="Mitreva M."/>
        </authorList>
    </citation>
    <scope>NUCLEOTIDE SEQUENCE [LARGE SCALE GENOMIC DNA]</scope>
    <source>
        <strain evidence="1 2">S</strain>
    </source>
</reference>
<dbReference type="EMBL" id="KZ358350">
    <property type="protein sequence ID" value="PIO59244.1"/>
    <property type="molecule type" value="Genomic_DNA"/>
</dbReference>
<protein>
    <submittedName>
        <fullName evidence="1">Uncharacterized protein</fullName>
    </submittedName>
</protein>
<dbReference type="AlphaFoldDB" id="A0A2G9TMM0"/>
<gene>
    <name evidence="1" type="ORF">TELCIR_19297</name>
</gene>
<evidence type="ECO:0000313" key="2">
    <source>
        <dbReference type="Proteomes" id="UP000230423"/>
    </source>
</evidence>
<sequence length="56" mass="6411">MAERYRGGLVFLSSPPRCHFACRRSNLIHSRSGSNVTKSQKCCLGWIFSNFYIQLS</sequence>
<proteinExistence type="predicted"/>
<keyword evidence="2" id="KW-1185">Reference proteome</keyword>